<proteinExistence type="predicted"/>
<name>A0A0A0UUI9_BIFBR</name>
<reference evidence="1" key="1">
    <citation type="journal article" date="2015" name="Appl. Environ. Microbiol.">
        <title>Discovery of a conjugative megaplasmid in Bifidobacterium breve.</title>
        <authorList>
            <person name="Bottacini F."/>
            <person name="O'Connell Motherway M."/>
            <person name="Casey E."/>
            <person name="McDonnell B."/>
            <person name="Mahony J."/>
            <person name="Ventura M."/>
            <person name="van Sinderen D."/>
        </authorList>
    </citation>
    <scope>NUCLEOTIDE SEQUENCE</scope>
    <source>
        <strain evidence="1">JCM 7017</strain>
        <plasmid evidence="1">megaplasmid pMP7017</plasmid>
    </source>
</reference>
<keyword evidence="1" id="KW-0614">Plasmid</keyword>
<dbReference type="AlphaFoldDB" id="A0A0A0UUI9"/>
<gene>
    <name evidence="1" type="ORF">B7017_p0112</name>
</gene>
<accession>A0A0A0UUI9</accession>
<protein>
    <submittedName>
        <fullName evidence="1">Uncharacterized protein</fullName>
    </submittedName>
</protein>
<dbReference type="RefSeq" id="WP_052791220.1">
    <property type="nucleotide sequence ID" value="NZ_JAWWYB010000005.1"/>
</dbReference>
<evidence type="ECO:0000313" key="1">
    <source>
        <dbReference type="EMBL" id="AIW55166.1"/>
    </source>
</evidence>
<geneLocation type="plasmid" evidence="1">
    <name>megaplasmid pMP7017</name>
</geneLocation>
<organism evidence="1">
    <name type="scientific">Bifidobacterium breve</name>
    <dbReference type="NCBI Taxonomy" id="1685"/>
    <lineage>
        <taxon>Bacteria</taxon>
        <taxon>Bacillati</taxon>
        <taxon>Actinomycetota</taxon>
        <taxon>Actinomycetes</taxon>
        <taxon>Bifidobacteriales</taxon>
        <taxon>Bifidobacteriaceae</taxon>
        <taxon>Bifidobacterium</taxon>
    </lineage>
</organism>
<dbReference type="EMBL" id="KM406416">
    <property type="protein sequence ID" value="AIW55166.1"/>
    <property type="molecule type" value="Genomic_DNA"/>
</dbReference>
<sequence>MTTLYDRRALFWRIKKEASYPGRQSVKLADNIECRYNWGLDKNILDYVEEHAKNNNRKILLPLQFHVTSINITTCSKIFIWLTDDSYISADIYNAGDDYAYGMNDHDGYMTPEELRATEARRWLKLDNVSGIKHGFPFDQYSIQAYKGGGVVRETPLSEVVKTSHMNCMFITQNQKDES</sequence>